<dbReference type="VEuPathDB" id="AmoebaDB:EIN_360860"/>
<organism evidence="3">
    <name type="scientific">Entamoeba invadens</name>
    <dbReference type="NCBI Taxonomy" id="33085"/>
    <lineage>
        <taxon>Eukaryota</taxon>
        <taxon>Amoebozoa</taxon>
        <taxon>Evosea</taxon>
        <taxon>Archamoebae</taxon>
        <taxon>Mastigamoebida</taxon>
        <taxon>Entamoebidae</taxon>
        <taxon>Entamoeba</taxon>
    </lineage>
</organism>
<feature type="domain" description="TLDc" evidence="2">
    <location>
        <begin position="168"/>
        <end position="314"/>
    </location>
</feature>
<accession>S0B173</accession>
<sequence>MQNQFATLSTLYDKVRDEYTTFNNMKIETIFVDNKSLSLAQRLTNTEKFLDQIEEKFLRRQTIIQSYNNILEKLDELTKQLKSNYNEVSKQSEIEKAYEVFNLQILLIEEQYKNKIEPFEEQIQIINNEKASIIDEIRKSKMYSMYLKTTEPPVIITQGEKESLEILLNQKITNVLFDSTIDDWSLNSSVFSERVLNKSNLCVLIEDTNHNKFGGVFNGEISDIGHYHNGGESFLFSLVRNGTLNPKKFRKSNNYSFYEMCCYEQNSKVLFSFGFYDDICVYKKGIDKNFCKPCTFTAKQNELTDNDKFVTKSIIVFQLN</sequence>
<dbReference type="AlphaFoldDB" id="S0B173"/>
<evidence type="ECO:0000259" key="2">
    <source>
        <dbReference type="Pfam" id="PF07534"/>
    </source>
</evidence>
<dbReference type="Pfam" id="PF07534">
    <property type="entry name" value="TLD"/>
    <property type="match status" value="1"/>
</dbReference>
<dbReference type="EMBL" id="AK423084">
    <property type="protein sequence ID" value="BAN41520.1"/>
    <property type="molecule type" value="mRNA"/>
</dbReference>
<feature type="coiled-coil region" evidence="1">
    <location>
        <begin position="64"/>
        <end position="129"/>
    </location>
</feature>
<reference evidence="3" key="1">
    <citation type="submission" date="2012-06" db="EMBL/GenBank/DDBJ databases">
        <title>Short 5' UTR of Entamoeba genes.</title>
        <authorList>
            <person name="Hiranuka K."/>
            <person name="Kumagai M."/>
            <person name="Wakaguri H."/>
            <person name="Suzuki Y."/>
            <person name="Sugano S."/>
            <person name="Watanabe J."/>
            <person name="Makioka A."/>
        </authorList>
    </citation>
    <scope>NUCLEOTIDE SEQUENCE</scope>
    <source>
        <strain evidence="3">IP1</strain>
    </source>
</reference>
<name>S0B173_ENTIV</name>
<keyword evidence="1" id="KW-0175">Coiled coil</keyword>
<proteinExistence type="evidence at transcript level"/>
<evidence type="ECO:0000256" key="1">
    <source>
        <dbReference type="SAM" id="Coils"/>
    </source>
</evidence>
<protein>
    <recommendedName>
        <fullName evidence="2">TLDc domain-containing protein</fullName>
    </recommendedName>
</protein>
<dbReference type="InterPro" id="IPR006571">
    <property type="entry name" value="TLDc_dom"/>
</dbReference>
<evidence type="ECO:0000313" key="3">
    <source>
        <dbReference type="EMBL" id="BAN41520.1"/>
    </source>
</evidence>